<evidence type="ECO:0000259" key="13">
    <source>
        <dbReference type="PROSITE" id="PS50146"/>
    </source>
</evidence>
<evidence type="ECO:0000256" key="11">
    <source>
        <dbReference type="ARBA" id="ARBA00023209"/>
    </source>
</evidence>
<dbReference type="Gene3D" id="3.40.50.10330">
    <property type="entry name" value="Probable inorganic polyphosphate/atp-NAD kinase, domain 1"/>
    <property type="match status" value="1"/>
</dbReference>
<evidence type="ECO:0000313" key="15">
    <source>
        <dbReference type="Proteomes" id="UP000606653"/>
    </source>
</evidence>
<protein>
    <submittedName>
        <fullName evidence="14">Diacylglycerol kinase</fullName>
    </submittedName>
</protein>
<evidence type="ECO:0000256" key="12">
    <source>
        <dbReference type="ARBA" id="ARBA00023264"/>
    </source>
</evidence>
<evidence type="ECO:0000313" key="14">
    <source>
        <dbReference type="EMBL" id="GGN94496.1"/>
    </source>
</evidence>
<dbReference type="InterPro" id="IPR016064">
    <property type="entry name" value="NAD/diacylglycerol_kinase_sf"/>
</dbReference>
<dbReference type="PROSITE" id="PS50146">
    <property type="entry name" value="DAGK"/>
    <property type="match status" value="1"/>
</dbReference>
<dbReference type="SUPFAM" id="SSF111331">
    <property type="entry name" value="NAD kinase/diacylglycerol kinase-like"/>
    <property type="match status" value="1"/>
</dbReference>
<keyword evidence="9" id="KW-0460">Magnesium</keyword>
<proteinExistence type="inferred from homology"/>
<sequence length="308" mass="33309">MKQAMIIINPSSGKELALEYLRKVEDILHTEAGYDVVVNETTKELDATNFCIDACKQEFDLVVSIGGDGTLHETINGLLDQKHRPKLGIIPLGTVNDFARAMHIPLDPEEAIHTLTSTRRRHVDMARINDQLFANVVAAGSLADALSSVSSEEKSKLGAFAYFKEGAKELLSSSKSPLVITHDSGTWEGDAPIFIAALTNSVGGFENLAPDAEVDDGLLHCFIVHDLNFFNTLTAGVSLLFGNLKGHKDVEYFTATQVTVTSTEPVKTNVDGEAGPELPIKLHILPSHVEVIVPEEADPAEQADPAEE</sequence>
<dbReference type="InterPro" id="IPR017438">
    <property type="entry name" value="ATP-NAD_kinase_N"/>
</dbReference>
<dbReference type="GO" id="GO:0016301">
    <property type="term" value="F:kinase activity"/>
    <property type="evidence" value="ECO:0007669"/>
    <property type="project" value="UniProtKB-KW"/>
</dbReference>
<dbReference type="InterPro" id="IPR001206">
    <property type="entry name" value="Diacylglycerol_kinase_cat_dom"/>
</dbReference>
<dbReference type="InterPro" id="IPR005218">
    <property type="entry name" value="Diacylglycerol/lipid_kinase"/>
</dbReference>
<evidence type="ECO:0000256" key="9">
    <source>
        <dbReference type="ARBA" id="ARBA00022842"/>
    </source>
</evidence>
<evidence type="ECO:0000256" key="7">
    <source>
        <dbReference type="ARBA" id="ARBA00022777"/>
    </source>
</evidence>
<name>A0ABQ2KVH9_9BACL</name>
<dbReference type="PANTHER" id="PTHR12358:SF106">
    <property type="entry name" value="LIPID KINASE YEGS"/>
    <property type="match status" value="1"/>
</dbReference>
<dbReference type="InterPro" id="IPR050187">
    <property type="entry name" value="Lipid_Phosphate_FormReg"/>
</dbReference>
<keyword evidence="3" id="KW-0444">Lipid biosynthesis</keyword>
<dbReference type="EMBL" id="BMLN01000002">
    <property type="protein sequence ID" value="GGN94496.1"/>
    <property type="molecule type" value="Genomic_DNA"/>
</dbReference>
<evidence type="ECO:0000256" key="3">
    <source>
        <dbReference type="ARBA" id="ARBA00022516"/>
    </source>
</evidence>
<comment type="caution">
    <text evidence="14">The sequence shown here is derived from an EMBL/GenBank/DDBJ whole genome shotgun (WGS) entry which is preliminary data.</text>
</comment>
<comment type="cofactor">
    <cofactor evidence="1">
        <name>Mg(2+)</name>
        <dbReference type="ChEBI" id="CHEBI:18420"/>
    </cofactor>
</comment>
<evidence type="ECO:0000256" key="5">
    <source>
        <dbReference type="ARBA" id="ARBA00022723"/>
    </source>
</evidence>
<dbReference type="InterPro" id="IPR045540">
    <property type="entry name" value="YegS/DAGK_C"/>
</dbReference>
<accession>A0ABQ2KVH9</accession>
<keyword evidence="7 14" id="KW-0418">Kinase</keyword>
<keyword evidence="12" id="KW-1208">Phospholipid metabolism</keyword>
<evidence type="ECO:0000256" key="1">
    <source>
        <dbReference type="ARBA" id="ARBA00001946"/>
    </source>
</evidence>
<keyword evidence="6" id="KW-0547">Nucleotide-binding</keyword>
<keyword evidence="15" id="KW-1185">Reference proteome</keyword>
<feature type="domain" description="DAGKc" evidence="13">
    <location>
        <begin position="1"/>
        <end position="132"/>
    </location>
</feature>
<organism evidence="14 15">
    <name type="scientific">Saccharibacillus kuerlensis</name>
    <dbReference type="NCBI Taxonomy" id="459527"/>
    <lineage>
        <taxon>Bacteria</taxon>
        <taxon>Bacillati</taxon>
        <taxon>Bacillota</taxon>
        <taxon>Bacilli</taxon>
        <taxon>Bacillales</taxon>
        <taxon>Paenibacillaceae</taxon>
        <taxon>Saccharibacillus</taxon>
    </lineage>
</organism>
<dbReference type="Pfam" id="PF19279">
    <property type="entry name" value="YegS_C"/>
    <property type="match status" value="1"/>
</dbReference>
<evidence type="ECO:0000256" key="6">
    <source>
        <dbReference type="ARBA" id="ARBA00022741"/>
    </source>
</evidence>
<keyword evidence="4" id="KW-0808">Transferase</keyword>
<keyword evidence="10" id="KW-0443">Lipid metabolism</keyword>
<dbReference type="Proteomes" id="UP000606653">
    <property type="component" value="Unassembled WGS sequence"/>
</dbReference>
<keyword evidence="11" id="KW-0594">Phospholipid biosynthesis</keyword>
<evidence type="ECO:0000256" key="2">
    <source>
        <dbReference type="ARBA" id="ARBA00005983"/>
    </source>
</evidence>
<dbReference type="Gene3D" id="2.60.200.40">
    <property type="match status" value="1"/>
</dbReference>
<keyword evidence="5" id="KW-0479">Metal-binding</keyword>
<dbReference type="NCBIfam" id="TIGR00147">
    <property type="entry name" value="YegS/Rv2252/BmrU family lipid kinase"/>
    <property type="match status" value="1"/>
</dbReference>
<dbReference type="RefSeq" id="WP_018977084.1">
    <property type="nucleotide sequence ID" value="NZ_BMLN01000002.1"/>
</dbReference>
<gene>
    <name evidence="14" type="ORF">GCM10010969_09310</name>
</gene>
<evidence type="ECO:0000256" key="8">
    <source>
        <dbReference type="ARBA" id="ARBA00022840"/>
    </source>
</evidence>
<dbReference type="SMART" id="SM00046">
    <property type="entry name" value="DAGKc"/>
    <property type="match status" value="1"/>
</dbReference>
<dbReference type="Pfam" id="PF00781">
    <property type="entry name" value="DAGK_cat"/>
    <property type="match status" value="1"/>
</dbReference>
<evidence type="ECO:0000256" key="4">
    <source>
        <dbReference type="ARBA" id="ARBA00022679"/>
    </source>
</evidence>
<evidence type="ECO:0000256" key="10">
    <source>
        <dbReference type="ARBA" id="ARBA00023098"/>
    </source>
</evidence>
<comment type="similarity">
    <text evidence="2">Belongs to the diacylglycerol/lipid kinase family.</text>
</comment>
<reference evidence="15" key="1">
    <citation type="journal article" date="2019" name="Int. J. Syst. Evol. Microbiol.">
        <title>The Global Catalogue of Microorganisms (GCM) 10K type strain sequencing project: providing services to taxonomists for standard genome sequencing and annotation.</title>
        <authorList>
            <consortium name="The Broad Institute Genomics Platform"/>
            <consortium name="The Broad Institute Genome Sequencing Center for Infectious Disease"/>
            <person name="Wu L."/>
            <person name="Ma J."/>
        </authorList>
    </citation>
    <scope>NUCLEOTIDE SEQUENCE [LARGE SCALE GENOMIC DNA]</scope>
    <source>
        <strain evidence="15">CGMCC 1.6964</strain>
    </source>
</reference>
<dbReference type="PANTHER" id="PTHR12358">
    <property type="entry name" value="SPHINGOSINE KINASE"/>
    <property type="match status" value="1"/>
</dbReference>
<keyword evidence="8" id="KW-0067">ATP-binding</keyword>